<sequence length="61" mass="6882">MAEIHDGCAIWHRVTDPRKLTERQDIMQGVFSRSVTEVKPELQAVDTEHKHQGERPSAATG</sequence>
<gene>
    <name evidence="2" type="ORF">pKpnB199_00109</name>
</gene>
<protein>
    <submittedName>
        <fullName evidence="2">Uncharacterized protein</fullName>
    </submittedName>
</protein>
<dbReference type="AlphaFoldDB" id="A0A7S5GGA3"/>
<evidence type="ECO:0000256" key="1">
    <source>
        <dbReference type="SAM" id="MobiDB-lite"/>
    </source>
</evidence>
<organism evidence="2">
    <name type="scientific">Klebsiella pneumoniae</name>
    <dbReference type="NCBI Taxonomy" id="573"/>
    <lineage>
        <taxon>Bacteria</taxon>
        <taxon>Pseudomonadati</taxon>
        <taxon>Pseudomonadota</taxon>
        <taxon>Gammaproteobacteria</taxon>
        <taxon>Enterobacterales</taxon>
        <taxon>Enterobacteriaceae</taxon>
        <taxon>Klebsiella/Raoultella group</taxon>
        <taxon>Klebsiella</taxon>
        <taxon>Klebsiella pneumoniae complex</taxon>
    </lineage>
</organism>
<keyword evidence="2" id="KW-0614">Plasmid</keyword>
<dbReference type="EMBL" id="MK552108">
    <property type="protein sequence ID" value="QGW58609.1"/>
    <property type="molecule type" value="Genomic_DNA"/>
</dbReference>
<name>A0A7S5GGA3_KLEPN</name>
<feature type="compositionally biased region" description="Basic and acidic residues" evidence="1">
    <location>
        <begin position="42"/>
        <end position="54"/>
    </location>
</feature>
<reference evidence="2" key="1">
    <citation type="submission" date="2019-02" db="EMBL/GenBank/DDBJ databases">
        <title>Klebsiella pneumoniae strain B199 multidrug resistance plasmid pKpnB199.</title>
        <authorList>
            <person name="Navon-Venezia S."/>
            <person name="Kondratyeva K."/>
            <person name="Gancz A."/>
        </authorList>
    </citation>
    <scope>NUCLEOTIDE SEQUENCE</scope>
    <source>
        <strain evidence="2">B199</strain>
        <plasmid evidence="2">pKpnB199</plasmid>
    </source>
</reference>
<accession>A0A7S5GGA3</accession>
<geneLocation type="plasmid" evidence="2">
    <name>pKpnB199</name>
</geneLocation>
<proteinExistence type="predicted"/>
<feature type="region of interest" description="Disordered" evidence="1">
    <location>
        <begin position="42"/>
        <end position="61"/>
    </location>
</feature>
<evidence type="ECO:0000313" key="2">
    <source>
        <dbReference type="EMBL" id="QGW58609.1"/>
    </source>
</evidence>